<organism evidence="1">
    <name type="scientific">marine metagenome</name>
    <dbReference type="NCBI Taxonomy" id="408172"/>
    <lineage>
        <taxon>unclassified sequences</taxon>
        <taxon>metagenomes</taxon>
        <taxon>ecological metagenomes</taxon>
    </lineage>
</organism>
<reference evidence="1" key="1">
    <citation type="submission" date="2018-05" db="EMBL/GenBank/DDBJ databases">
        <authorList>
            <person name="Lanie J.A."/>
            <person name="Ng W.-L."/>
            <person name="Kazmierczak K.M."/>
            <person name="Andrzejewski T.M."/>
            <person name="Davidsen T.M."/>
            <person name="Wayne K.J."/>
            <person name="Tettelin H."/>
            <person name="Glass J.I."/>
            <person name="Rusch D."/>
            <person name="Podicherti R."/>
            <person name="Tsui H.-C.T."/>
            <person name="Winkler M.E."/>
        </authorList>
    </citation>
    <scope>NUCLEOTIDE SEQUENCE</scope>
</reference>
<name>A0A382FVH9_9ZZZZ</name>
<dbReference type="EMBL" id="UINC01051916">
    <property type="protein sequence ID" value="SVB66639.1"/>
    <property type="molecule type" value="Genomic_DNA"/>
</dbReference>
<dbReference type="AlphaFoldDB" id="A0A382FVH9"/>
<evidence type="ECO:0000313" key="1">
    <source>
        <dbReference type="EMBL" id="SVB66639.1"/>
    </source>
</evidence>
<proteinExistence type="predicted"/>
<sequence>MPLTETQHIMSFGSCFMITFHRLFQLRIEIGQLIENS</sequence>
<gene>
    <name evidence="1" type="ORF">METZ01_LOCUS219493</name>
</gene>
<accession>A0A382FVH9</accession>
<protein>
    <submittedName>
        <fullName evidence="1">Uncharacterized protein</fullName>
    </submittedName>
</protein>